<dbReference type="EMBL" id="UOES01000333">
    <property type="protein sequence ID" value="VAW27986.1"/>
    <property type="molecule type" value="Genomic_DNA"/>
</dbReference>
<protein>
    <submittedName>
        <fullName evidence="1">Uncharacterized protein</fullName>
    </submittedName>
</protein>
<organism evidence="1">
    <name type="scientific">hydrothermal vent metagenome</name>
    <dbReference type="NCBI Taxonomy" id="652676"/>
    <lineage>
        <taxon>unclassified sequences</taxon>
        <taxon>metagenomes</taxon>
        <taxon>ecological metagenomes</taxon>
    </lineage>
</organism>
<evidence type="ECO:0000313" key="1">
    <source>
        <dbReference type="EMBL" id="VAW27986.1"/>
    </source>
</evidence>
<name>A0A3B0V7S5_9ZZZZ</name>
<accession>A0A3B0V7S5</accession>
<reference evidence="1" key="1">
    <citation type="submission" date="2018-06" db="EMBL/GenBank/DDBJ databases">
        <authorList>
            <person name="Zhirakovskaya E."/>
        </authorList>
    </citation>
    <scope>NUCLEOTIDE SEQUENCE</scope>
</reference>
<dbReference type="AlphaFoldDB" id="A0A3B0V7S5"/>
<proteinExistence type="predicted"/>
<sequence>MKHFLSGLVLMFICITAFGQNVNKEAYKRYVNIEKYNQPMEGFIILNNGKKETVKIKYEEPYLLFDDQLPLVTYHKKNKEKLFLKSKLAGFFVNNRLYVREIFEGDSSRWVMVVREGAIRESIVLKPNIPFERPEYYSVNRLITNTITLKAYFVGRLAINFGLNMSSMIFDYSELNRKVRDAEEGYKFLNYQQIIARYNMWFNSKNPDVIYYLLPRPDYQKFIDN</sequence>
<gene>
    <name evidence="1" type="ORF">MNBD_BACTEROID06-62</name>
</gene>